<dbReference type="AlphaFoldDB" id="A0A2J6RNA8"/>
<dbReference type="OrthoDB" id="5278621at2759"/>
<feature type="region of interest" description="Disordered" evidence="1">
    <location>
        <begin position="1"/>
        <end position="49"/>
    </location>
</feature>
<name>A0A2J6RNA8_HYAVF</name>
<feature type="compositionally biased region" description="Basic and acidic residues" evidence="1">
    <location>
        <begin position="20"/>
        <end position="31"/>
    </location>
</feature>
<reference evidence="2 3" key="1">
    <citation type="submission" date="2016-04" db="EMBL/GenBank/DDBJ databases">
        <title>A degradative enzymes factory behind the ericoid mycorrhizal symbiosis.</title>
        <authorList>
            <consortium name="DOE Joint Genome Institute"/>
            <person name="Martino E."/>
            <person name="Morin E."/>
            <person name="Grelet G."/>
            <person name="Kuo A."/>
            <person name="Kohler A."/>
            <person name="Daghino S."/>
            <person name="Barry K."/>
            <person name="Choi C."/>
            <person name="Cichocki N."/>
            <person name="Clum A."/>
            <person name="Copeland A."/>
            <person name="Hainaut M."/>
            <person name="Haridas S."/>
            <person name="Labutti K."/>
            <person name="Lindquist E."/>
            <person name="Lipzen A."/>
            <person name="Khouja H.-R."/>
            <person name="Murat C."/>
            <person name="Ohm R."/>
            <person name="Olson A."/>
            <person name="Spatafora J."/>
            <person name="Veneault-Fourrey C."/>
            <person name="Henrissat B."/>
            <person name="Grigoriev I."/>
            <person name="Martin F."/>
            <person name="Perotto S."/>
        </authorList>
    </citation>
    <scope>NUCLEOTIDE SEQUENCE [LARGE SCALE GENOMIC DNA]</scope>
    <source>
        <strain evidence="2 3">F</strain>
    </source>
</reference>
<organism evidence="2 3">
    <name type="scientific">Hyaloscypha variabilis (strain UAMH 11265 / GT02V1 / F)</name>
    <name type="common">Meliniomyces variabilis</name>
    <dbReference type="NCBI Taxonomy" id="1149755"/>
    <lineage>
        <taxon>Eukaryota</taxon>
        <taxon>Fungi</taxon>
        <taxon>Dikarya</taxon>
        <taxon>Ascomycota</taxon>
        <taxon>Pezizomycotina</taxon>
        <taxon>Leotiomycetes</taxon>
        <taxon>Helotiales</taxon>
        <taxon>Hyaloscyphaceae</taxon>
        <taxon>Hyaloscypha</taxon>
        <taxon>Hyaloscypha variabilis</taxon>
    </lineage>
</organism>
<accession>A0A2J6RNA8</accession>
<sequence>MNGDSTAKTFDAGANSAIRNTERSDSIHETSHQSAPVGEKTQGTGTPAFAKDGAIGSMFKADGAIGGTVQKVGGPFANDGVGCLSLIAHSFVLSR</sequence>
<gene>
    <name evidence="2" type="ORF">L207DRAFT_583820</name>
</gene>
<proteinExistence type="predicted"/>
<dbReference type="EMBL" id="KZ613946">
    <property type="protein sequence ID" value="PMD39982.1"/>
    <property type="molecule type" value="Genomic_DNA"/>
</dbReference>
<protein>
    <submittedName>
        <fullName evidence="2">Uncharacterized protein</fullName>
    </submittedName>
</protein>
<evidence type="ECO:0000256" key="1">
    <source>
        <dbReference type="SAM" id="MobiDB-lite"/>
    </source>
</evidence>
<dbReference type="Proteomes" id="UP000235786">
    <property type="component" value="Unassembled WGS sequence"/>
</dbReference>
<evidence type="ECO:0000313" key="2">
    <source>
        <dbReference type="EMBL" id="PMD39982.1"/>
    </source>
</evidence>
<evidence type="ECO:0000313" key="3">
    <source>
        <dbReference type="Proteomes" id="UP000235786"/>
    </source>
</evidence>
<keyword evidence="3" id="KW-1185">Reference proteome</keyword>